<dbReference type="CDD" id="cd02440">
    <property type="entry name" value="AdoMet_MTases"/>
    <property type="match status" value="1"/>
</dbReference>
<comment type="caution">
    <text evidence="6">The sequence shown here is derived from an EMBL/GenBank/DDBJ whole genome shotgun (WGS) entry which is preliminary data.</text>
</comment>
<feature type="compositionally biased region" description="Low complexity" evidence="4">
    <location>
        <begin position="317"/>
        <end position="331"/>
    </location>
</feature>
<dbReference type="SUPFAM" id="SSF53335">
    <property type="entry name" value="S-adenosyl-L-methionine-dependent methyltransferases"/>
    <property type="match status" value="1"/>
</dbReference>
<dbReference type="InterPro" id="IPR029063">
    <property type="entry name" value="SAM-dependent_MTases_sf"/>
</dbReference>
<dbReference type="GO" id="GO:0008983">
    <property type="term" value="F:protein-glutamate O-methyltransferase activity"/>
    <property type="evidence" value="ECO:0007669"/>
    <property type="project" value="UniProtKB-EC"/>
</dbReference>
<dbReference type="Proteomes" id="UP000023435">
    <property type="component" value="Unassembled WGS sequence"/>
</dbReference>
<dbReference type="SUPFAM" id="SSF47757">
    <property type="entry name" value="Chemotaxis receptor methyltransferase CheR, N-terminal domain"/>
    <property type="match status" value="1"/>
</dbReference>
<dbReference type="PANTHER" id="PTHR24422:SF19">
    <property type="entry name" value="CHEMOTAXIS PROTEIN METHYLTRANSFERASE"/>
    <property type="match status" value="1"/>
</dbReference>
<sequence>MKLDGFQQWLKDTMGLDASTIGPTLVERAVQRRMSACGRAGLADYWQWLRDSTLEQQELIEAVVVPETWFFRDAQAFATLARHFDPLWAATHAGERLRLLSLPCSSGEEPYTIVMSLFEAGFPIERLDIDAVDISEQALGKARRGLYGSNSFRGGDLGFRDRHFQAVAGGWQLPASIRARVNFIQGNVLDLGFLPGEARYDAIFCRNLLIYFDEPTQVRTVEILARLLKPDGLLYVGPSEASLLLSRGMSSAQFPMAFAFRKAAPAPNPLAGTALQTNRRVASEPPRRAATPLASVPASPSRVSSASQRKPAPPTPASTSARPASAATTQSSLLDTAQSLADGGRFVEAAAACDAYLQAQGPSARALYLSGLIHGAMGRDAQAEGHLRKALYLDPCHEEALMHLALLLETRGDAAAGRVLRLRAQRCRTAASR</sequence>
<feature type="domain" description="CheR-type methyltransferase" evidence="5">
    <location>
        <begin position="1"/>
        <end position="241"/>
    </location>
</feature>
<dbReference type="PROSITE" id="PS50123">
    <property type="entry name" value="CHER"/>
    <property type="match status" value="1"/>
</dbReference>
<dbReference type="InterPro" id="IPR050903">
    <property type="entry name" value="Bact_Chemotaxis_MeTrfase"/>
</dbReference>
<dbReference type="EMBL" id="JAJA02000001">
    <property type="protein sequence ID" value="KWS02923.1"/>
    <property type="molecule type" value="Genomic_DNA"/>
</dbReference>
<evidence type="ECO:0000256" key="2">
    <source>
        <dbReference type="ARBA" id="ARBA00022679"/>
    </source>
</evidence>
<dbReference type="EC" id="2.1.1.80" evidence="6"/>
<dbReference type="SUPFAM" id="SSF48452">
    <property type="entry name" value="TPR-like"/>
    <property type="match status" value="1"/>
</dbReference>
<accession>A0A108U5I2</accession>
<evidence type="ECO:0000313" key="6">
    <source>
        <dbReference type="EMBL" id="KWS02923.1"/>
    </source>
</evidence>
<dbReference type="SMART" id="SM00138">
    <property type="entry name" value="MeTrc"/>
    <property type="match status" value="1"/>
</dbReference>
<dbReference type="GO" id="GO:0032259">
    <property type="term" value="P:methylation"/>
    <property type="evidence" value="ECO:0007669"/>
    <property type="project" value="UniProtKB-KW"/>
</dbReference>
<keyword evidence="1 6" id="KW-0489">Methyltransferase</keyword>
<dbReference type="Gene3D" id="1.25.40.10">
    <property type="entry name" value="Tetratricopeptide repeat domain"/>
    <property type="match status" value="1"/>
</dbReference>
<name>A0A108U5I2_9GAMM</name>
<keyword evidence="7" id="KW-1185">Reference proteome</keyword>
<evidence type="ECO:0000313" key="7">
    <source>
        <dbReference type="Proteomes" id="UP000023435"/>
    </source>
</evidence>
<gene>
    <name evidence="6" type="ORF">AZ78_0469</name>
</gene>
<keyword evidence="3" id="KW-0949">S-adenosyl-L-methionine</keyword>
<dbReference type="Gene3D" id="3.40.50.150">
    <property type="entry name" value="Vaccinia Virus protein VP39"/>
    <property type="match status" value="1"/>
</dbReference>
<dbReference type="InterPro" id="IPR022642">
    <property type="entry name" value="CheR_C"/>
</dbReference>
<feature type="compositionally biased region" description="Low complexity" evidence="4">
    <location>
        <begin position="294"/>
        <end position="307"/>
    </location>
</feature>
<dbReference type="AlphaFoldDB" id="A0A108U5I2"/>
<proteinExistence type="predicted"/>
<dbReference type="InterPro" id="IPR011990">
    <property type="entry name" value="TPR-like_helical_dom_sf"/>
</dbReference>
<protein>
    <submittedName>
        <fullName evidence="6">Chemotaxis protein methyltransferase CheR</fullName>
        <ecNumber evidence="6">2.1.1.80</ecNumber>
    </submittedName>
</protein>
<dbReference type="PRINTS" id="PR00996">
    <property type="entry name" value="CHERMTFRASE"/>
</dbReference>
<evidence type="ECO:0000256" key="1">
    <source>
        <dbReference type="ARBA" id="ARBA00022603"/>
    </source>
</evidence>
<feature type="region of interest" description="Disordered" evidence="4">
    <location>
        <begin position="278"/>
        <end position="331"/>
    </location>
</feature>
<organism evidence="6 7">
    <name type="scientific">Lysobacter capsici AZ78</name>
    <dbReference type="NCBI Taxonomy" id="1444315"/>
    <lineage>
        <taxon>Bacteria</taxon>
        <taxon>Pseudomonadati</taxon>
        <taxon>Pseudomonadota</taxon>
        <taxon>Gammaproteobacteria</taxon>
        <taxon>Lysobacterales</taxon>
        <taxon>Lysobacteraceae</taxon>
        <taxon>Lysobacter</taxon>
    </lineage>
</organism>
<evidence type="ECO:0000256" key="4">
    <source>
        <dbReference type="SAM" id="MobiDB-lite"/>
    </source>
</evidence>
<dbReference type="RefSeq" id="WP_036107270.1">
    <property type="nucleotide sequence ID" value="NZ_JAJA02000001.1"/>
</dbReference>
<evidence type="ECO:0000256" key="3">
    <source>
        <dbReference type="ARBA" id="ARBA00022691"/>
    </source>
</evidence>
<keyword evidence="2 6" id="KW-0808">Transferase</keyword>
<dbReference type="InterPro" id="IPR000780">
    <property type="entry name" value="CheR_MeTrfase"/>
</dbReference>
<evidence type="ECO:0000259" key="5">
    <source>
        <dbReference type="PROSITE" id="PS50123"/>
    </source>
</evidence>
<dbReference type="OrthoDB" id="9816309at2"/>
<dbReference type="Pfam" id="PF01739">
    <property type="entry name" value="CheR"/>
    <property type="match status" value="1"/>
</dbReference>
<reference evidence="6 7" key="1">
    <citation type="journal article" date="2014" name="Genome Announc.">
        <title>Draft Genome Sequence of Lysobacter capsici AZ78, a Bacterium Antagonistic to Plant-Pathogenic Oomycetes.</title>
        <authorList>
            <person name="Puopolo G."/>
            <person name="Sonego P."/>
            <person name="Engelen K."/>
            <person name="Pertot I."/>
        </authorList>
    </citation>
    <scope>NUCLEOTIDE SEQUENCE [LARGE SCALE GENOMIC DNA]</scope>
    <source>
        <strain evidence="6 7">AZ78</strain>
    </source>
</reference>
<dbReference type="PANTHER" id="PTHR24422">
    <property type="entry name" value="CHEMOTAXIS PROTEIN METHYLTRANSFERASE"/>
    <property type="match status" value="1"/>
</dbReference>